<organism evidence="1 2">
    <name type="scientific">Microbulbifer thermotolerans</name>
    <dbReference type="NCBI Taxonomy" id="252514"/>
    <lineage>
        <taxon>Bacteria</taxon>
        <taxon>Pseudomonadati</taxon>
        <taxon>Pseudomonadota</taxon>
        <taxon>Gammaproteobacteria</taxon>
        <taxon>Cellvibrionales</taxon>
        <taxon>Microbulbiferaceae</taxon>
        <taxon>Microbulbifer</taxon>
    </lineage>
</organism>
<evidence type="ECO:0000313" key="1">
    <source>
        <dbReference type="EMBL" id="MCX2803331.1"/>
    </source>
</evidence>
<dbReference type="RefSeq" id="WP_139223147.1">
    <property type="nucleotide sequence ID" value="NZ_CP130317.1"/>
</dbReference>
<dbReference type="EMBL" id="JAPHQB010000051">
    <property type="protein sequence ID" value="MCX2803331.1"/>
    <property type="molecule type" value="Genomic_DNA"/>
</dbReference>
<protein>
    <submittedName>
        <fullName evidence="1">Uncharacterized protein</fullName>
    </submittedName>
</protein>
<evidence type="ECO:0000313" key="2">
    <source>
        <dbReference type="Proteomes" id="UP001209730"/>
    </source>
</evidence>
<reference evidence="1" key="1">
    <citation type="submission" date="2022-11" db="EMBL/GenBank/DDBJ databases">
        <title>Chitin-degrading and fungicidal potential of chitinolytic bacterial strains from marine environment of the Pacific Ocean regions.</title>
        <authorList>
            <person name="Pentekhina I."/>
            <person name="Nedashkovskaya O."/>
            <person name="Seitkalieva A."/>
            <person name="Podvolotskaya A."/>
            <person name="Tekutyeva L."/>
            <person name="Balabanova L."/>
        </authorList>
    </citation>
    <scope>NUCLEOTIDE SEQUENCE</scope>
    <source>
        <strain evidence="1">KMM 6838</strain>
    </source>
</reference>
<name>A0AB35I2W5_MICTH</name>
<proteinExistence type="predicted"/>
<comment type="caution">
    <text evidence="1">The sequence shown here is derived from an EMBL/GenBank/DDBJ whole genome shotgun (WGS) entry which is preliminary data.</text>
</comment>
<dbReference type="Proteomes" id="UP001209730">
    <property type="component" value="Unassembled WGS sequence"/>
</dbReference>
<sequence length="115" mass="13513">MKNWWESCRIFSPLNSWTPTKRYSIGLYGQYLYDYIEISDDSEVNQPRKFSTSEFALIRKNKNKEILRVNIGYEVIEEIIIEDPKIEKLHDLGVNLADGEVIKKIAFDKILEVVV</sequence>
<dbReference type="AlphaFoldDB" id="A0AB35I2W5"/>
<accession>A0AB35I2W5</accession>
<gene>
    <name evidence="1" type="ORF">OQJ68_16245</name>
</gene>